<proteinExistence type="inferred from homology"/>
<feature type="transmembrane region" description="Helical" evidence="9">
    <location>
        <begin position="57"/>
        <end position="78"/>
    </location>
</feature>
<dbReference type="Proteomes" id="UP000679779">
    <property type="component" value="Unassembled WGS sequence"/>
</dbReference>
<comment type="subcellular location">
    <subcellularLocation>
        <location evidence="1 9">Cell membrane</location>
        <topology evidence="1 9">Multi-pass membrane protein</topology>
    </subcellularLocation>
</comment>
<feature type="transmembrane region" description="Helical" evidence="9">
    <location>
        <begin position="84"/>
        <end position="106"/>
    </location>
</feature>
<keyword evidence="8 9" id="KW-0472">Membrane</keyword>
<keyword evidence="4 9" id="KW-1003">Cell membrane</keyword>
<evidence type="ECO:0000256" key="6">
    <source>
        <dbReference type="ARBA" id="ARBA00022692"/>
    </source>
</evidence>
<dbReference type="GO" id="GO:0015420">
    <property type="term" value="F:ABC-type vitamin B12 transporter activity"/>
    <property type="evidence" value="ECO:0007669"/>
    <property type="project" value="UniProtKB-UniRule"/>
</dbReference>
<keyword evidence="6 9" id="KW-0812">Transmembrane</keyword>
<sequence>MGGAALTAMAVLAGAFILDLLIGDPRWIPHPVIQMGKAIKGMENWIRRQFQPEQFKMAGLLLPLVVAGGSLIITWVLLKVLNGIHPWLGWAAEVALIAMTIAVKGLKDAGKEVYRHLAIGDLPAARRSLSMIVGRETSHLDGPEIVRGTVETVAENIVDAVISPLFYALIGGAPLAMAYRAVNTLDSMVGYKNEKYLHLGWASARLDDIANWIPARLTALLLTVSAFLLRMNWRRAWRTMRRDARKHPSPNSGFPESTVAGALGIRLGGVNVYHGVESFRAYMGEAFRPMKSRDILLANRLLLTVSVLFVLLALLVIWAAGGALWT</sequence>
<evidence type="ECO:0000313" key="11">
    <source>
        <dbReference type="Proteomes" id="UP000679779"/>
    </source>
</evidence>
<dbReference type="EMBL" id="BORQ01000003">
    <property type="protein sequence ID" value="GIO31820.1"/>
    <property type="molecule type" value="Genomic_DNA"/>
</dbReference>
<protein>
    <recommendedName>
        <fullName evidence="9">Cobalamin biosynthesis protein CobD</fullName>
    </recommendedName>
</protein>
<organism evidence="10 11">
    <name type="scientific">Paenibacillus albilobatus</name>
    <dbReference type="NCBI Taxonomy" id="2716884"/>
    <lineage>
        <taxon>Bacteria</taxon>
        <taxon>Bacillati</taxon>
        <taxon>Bacillota</taxon>
        <taxon>Bacilli</taxon>
        <taxon>Bacillales</taxon>
        <taxon>Paenibacillaceae</taxon>
        <taxon>Paenibacillus</taxon>
    </lineage>
</organism>
<dbReference type="AlphaFoldDB" id="A0A919XJV8"/>
<comment type="function">
    <text evidence="9">Converts cobyric acid to cobinamide by the addition of aminopropanol on the F carboxylic group.</text>
</comment>
<evidence type="ECO:0000256" key="3">
    <source>
        <dbReference type="ARBA" id="ARBA00006263"/>
    </source>
</evidence>
<dbReference type="GO" id="GO:0009236">
    <property type="term" value="P:cobalamin biosynthetic process"/>
    <property type="evidence" value="ECO:0007669"/>
    <property type="project" value="UniProtKB-UniRule"/>
</dbReference>
<comment type="pathway">
    <text evidence="2 9">Cofactor biosynthesis; adenosylcobalamin biosynthesis.</text>
</comment>
<reference evidence="10" key="1">
    <citation type="submission" date="2021-03" db="EMBL/GenBank/DDBJ databases">
        <title>Antimicrobial resistance genes in bacteria isolated from Japanese honey, and their potential for conferring macrolide and lincosamide resistance in the American foulbrood pathogen Paenibacillus larvae.</title>
        <authorList>
            <person name="Okamoto M."/>
            <person name="Kumagai M."/>
            <person name="Kanamori H."/>
            <person name="Takamatsu D."/>
        </authorList>
    </citation>
    <scope>NUCLEOTIDE SEQUENCE</scope>
    <source>
        <strain evidence="10">J2TS6</strain>
    </source>
</reference>
<comment type="caution">
    <text evidence="10">The sequence shown here is derived from an EMBL/GenBank/DDBJ whole genome shotgun (WGS) entry which is preliminary data.</text>
</comment>
<feature type="transmembrane region" description="Helical" evidence="9">
    <location>
        <begin position="6"/>
        <end position="23"/>
    </location>
</feature>
<feature type="transmembrane region" description="Helical" evidence="9">
    <location>
        <begin position="301"/>
        <end position="325"/>
    </location>
</feature>
<name>A0A919XJV8_9BACL</name>
<evidence type="ECO:0000256" key="4">
    <source>
        <dbReference type="ARBA" id="ARBA00022475"/>
    </source>
</evidence>
<keyword evidence="5 9" id="KW-0169">Cobalamin biosynthesis</keyword>
<feature type="transmembrane region" description="Helical" evidence="9">
    <location>
        <begin position="213"/>
        <end position="233"/>
    </location>
</feature>
<evidence type="ECO:0000256" key="9">
    <source>
        <dbReference type="HAMAP-Rule" id="MF_00024"/>
    </source>
</evidence>
<keyword evidence="11" id="KW-1185">Reference proteome</keyword>
<accession>A0A919XJV8</accession>
<evidence type="ECO:0000256" key="8">
    <source>
        <dbReference type="ARBA" id="ARBA00023136"/>
    </source>
</evidence>
<feature type="transmembrane region" description="Helical" evidence="9">
    <location>
        <begin position="165"/>
        <end position="182"/>
    </location>
</feature>
<dbReference type="GO" id="GO:0005886">
    <property type="term" value="C:plasma membrane"/>
    <property type="evidence" value="ECO:0007669"/>
    <property type="project" value="UniProtKB-SubCell"/>
</dbReference>
<evidence type="ECO:0000256" key="5">
    <source>
        <dbReference type="ARBA" id="ARBA00022573"/>
    </source>
</evidence>
<dbReference type="PANTHER" id="PTHR34308">
    <property type="entry name" value="COBALAMIN BIOSYNTHESIS PROTEIN CBIB"/>
    <property type="match status" value="1"/>
</dbReference>
<dbReference type="Pfam" id="PF03186">
    <property type="entry name" value="CobD_Cbib"/>
    <property type="match status" value="1"/>
</dbReference>
<dbReference type="PANTHER" id="PTHR34308:SF1">
    <property type="entry name" value="COBALAMIN BIOSYNTHESIS PROTEIN CBIB"/>
    <property type="match status" value="1"/>
</dbReference>
<keyword evidence="7 9" id="KW-1133">Transmembrane helix</keyword>
<evidence type="ECO:0000256" key="1">
    <source>
        <dbReference type="ARBA" id="ARBA00004651"/>
    </source>
</evidence>
<evidence type="ECO:0000313" key="10">
    <source>
        <dbReference type="EMBL" id="GIO31820.1"/>
    </source>
</evidence>
<evidence type="ECO:0000256" key="2">
    <source>
        <dbReference type="ARBA" id="ARBA00004953"/>
    </source>
</evidence>
<comment type="similarity">
    <text evidence="3 9">Belongs to the CobD/CbiB family.</text>
</comment>
<dbReference type="HAMAP" id="MF_00024">
    <property type="entry name" value="CobD_CbiB"/>
    <property type="match status" value="1"/>
</dbReference>
<dbReference type="GO" id="GO:0048472">
    <property type="term" value="F:threonine-phosphate decarboxylase activity"/>
    <property type="evidence" value="ECO:0007669"/>
    <property type="project" value="InterPro"/>
</dbReference>
<gene>
    <name evidence="9 10" type="primary">cobD</name>
    <name evidence="10" type="ORF">J2TS6_29610</name>
</gene>
<evidence type="ECO:0000256" key="7">
    <source>
        <dbReference type="ARBA" id="ARBA00022989"/>
    </source>
</evidence>
<dbReference type="InterPro" id="IPR004485">
    <property type="entry name" value="Cobalamin_biosynth_CobD/CbiB"/>
</dbReference>
<dbReference type="NCBIfam" id="TIGR00380">
    <property type="entry name" value="cobal_cbiB"/>
    <property type="match status" value="1"/>
</dbReference>